<name>A0ABU9R303_9BURK</name>
<dbReference type="EMBL" id="JAZHGA010000011">
    <property type="protein sequence ID" value="MEM5341399.1"/>
    <property type="molecule type" value="Genomic_DNA"/>
</dbReference>
<feature type="domain" description="Dienelactone hydrolase" evidence="1">
    <location>
        <begin position="24"/>
        <end position="184"/>
    </location>
</feature>
<dbReference type="PANTHER" id="PTHR22946">
    <property type="entry name" value="DIENELACTONE HYDROLASE DOMAIN-CONTAINING PROTEIN-RELATED"/>
    <property type="match status" value="1"/>
</dbReference>
<comment type="caution">
    <text evidence="2">The sequence shown here is derived from an EMBL/GenBank/DDBJ whole genome shotgun (WGS) entry which is preliminary data.</text>
</comment>
<accession>A0ABU9R303</accession>
<dbReference type="Pfam" id="PF01738">
    <property type="entry name" value="DLH"/>
    <property type="match status" value="1"/>
</dbReference>
<dbReference type="RefSeq" id="WP_342958968.1">
    <property type="nucleotide sequence ID" value="NZ_JAZHFZ010000010.1"/>
</dbReference>
<evidence type="ECO:0000313" key="2">
    <source>
        <dbReference type="EMBL" id="MEM5341399.1"/>
    </source>
</evidence>
<evidence type="ECO:0000259" key="1">
    <source>
        <dbReference type="Pfam" id="PF01738"/>
    </source>
</evidence>
<gene>
    <name evidence="2" type="ORF">V4C56_17455</name>
</gene>
<reference evidence="2 3" key="1">
    <citation type="submission" date="2024-01" db="EMBL/GenBank/DDBJ databases">
        <title>The diversity of rhizobia nodulating Mimosa spp. in eleven states of Brazil covering several biomes is determined by host plant, location, and edaphic factors.</title>
        <authorList>
            <person name="Rouws L."/>
            <person name="Barauna A."/>
            <person name="Beukes C."/>
            <person name="De Faria S.M."/>
            <person name="Gross E."/>
            <person name="Dos Reis Junior F.B."/>
            <person name="Simon M."/>
            <person name="Maluk M."/>
            <person name="Odee D.W."/>
            <person name="Kenicer G."/>
            <person name="Young J.P.W."/>
            <person name="Reis V.M."/>
            <person name="Zilli J."/>
            <person name="James E.K."/>
        </authorList>
    </citation>
    <scope>NUCLEOTIDE SEQUENCE [LARGE SCALE GENOMIC DNA]</scope>
    <source>
        <strain evidence="2 3">JPY530</strain>
    </source>
</reference>
<dbReference type="InterPro" id="IPR029058">
    <property type="entry name" value="AB_hydrolase_fold"/>
</dbReference>
<sequence>MKTPGAAMANADELREVMPIALEGILTVPAHARAIVVFVSASSRVWCSPHDRRIAHALERCGIATLLSDLLTTSEQRSDSALTTAYRTHIPLLVGRLSGTLAWLRGQPDVATLPIGLWGEGIGAAVAIATCANMAGVQAVVSHAGRLDLVESMLTSVSAPTLMTVVEGDDDVMRISRKAAERMICAHRIQSVPDAQRYPESSERPVVQWFESWLNAEPLQHELLTE</sequence>
<evidence type="ECO:0000313" key="3">
    <source>
        <dbReference type="Proteomes" id="UP001481677"/>
    </source>
</evidence>
<protein>
    <submittedName>
        <fullName evidence="2">Dienelactone hydrolase family protein</fullName>
    </submittedName>
</protein>
<dbReference type="Gene3D" id="3.40.50.1820">
    <property type="entry name" value="alpha/beta hydrolase"/>
    <property type="match status" value="1"/>
</dbReference>
<keyword evidence="2" id="KW-0378">Hydrolase</keyword>
<dbReference type="InterPro" id="IPR050261">
    <property type="entry name" value="FrsA_esterase"/>
</dbReference>
<dbReference type="Proteomes" id="UP001481677">
    <property type="component" value="Unassembled WGS sequence"/>
</dbReference>
<dbReference type="GO" id="GO:0016787">
    <property type="term" value="F:hydrolase activity"/>
    <property type="evidence" value="ECO:0007669"/>
    <property type="project" value="UniProtKB-KW"/>
</dbReference>
<dbReference type="InterPro" id="IPR002925">
    <property type="entry name" value="Dienelactn_hydro"/>
</dbReference>
<keyword evidence="3" id="KW-1185">Reference proteome</keyword>
<organism evidence="2 3">
    <name type="scientific">Paraburkholderia azotifigens</name>
    <dbReference type="NCBI Taxonomy" id="2057004"/>
    <lineage>
        <taxon>Bacteria</taxon>
        <taxon>Pseudomonadati</taxon>
        <taxon>Pseudomonadota</taxon>
        <taxon>Betaproteobacteria</taxon>
        <taxon>Burkholderiales</taxon>
        <taxon>Burkholderiaceae</taxon>
        <taxon>Paraburkholderia</taxon>
    </lineage>
</organism>
<dbReference type="SUPFAM" id="SSF53474">
    <property type="entry name" value="alpha/beta-Hydrolases"/>
    <property type="match status" value="1"/>
</dbReference>
<proteinExistence type="predicted"/>